<evidence type="ECO:0000256" key="2">
    <source>
        <dbReference type="PROSITE-ProRule" id="PRU00192"/>
    </source>
</evidence>
<dbReference type="AlphaFoldDB" id="A0A167ZQW5"/>
<dbReference type="STRING" id="1081102.A0A167ZQW5"/>
<feature type="region of interest" description="Disordered" evidence="3">
    <location>
        <begin position="35"/>
        <end position="104"/>
    </location>
</feature>
<dbReference type="InterPro" id="IPR001452">
    <property type="entry name" value="SH3_domain"/>
</dbReference>
<dbReference type="InterPro" id="IPR036028">
    <property type="entry name" value="SH3-like_dom_sf"/>
</dbReference>
<feature type="region of interest" description="Disordered" evidence="3">
    <location>
        <begin position="184"/>
        <end position="280"/>
    </location>
</feature>
<keyword evidence="7" id="KW-1185">Reference proteome</keyword>
<dbReference type="Pfam" id="PF14604">
    <property type="entry name" value="SH3_9"/>
    <property type="match status" value="1"/>
</dbReference>
<gene>
    <name evidence="6" type="ORF">SPI_00003</name>
</gene>
<organism evidence="6 7">
    <name type="scientific">Niveomyces insectorum RCEF 264</name>
    <dbReference type="NCBI Taxonomy" id="1081102"/>
    <lineage>
        <taxon>Eukaryota</taxon>
        <taxon>Fungi</taxon>
        <taxon>Dikarya</taxon>
        <taxon>Ascomycota</taxon>
        <taxon>Pezizomycotina</taxon>
        <taxon>Sordariomycetes</taxon>
        <taxon>Hypocreomycetidae</taxon>
        <taxon>Hypocreales</taxon>
        <taxon>Cordycipitaceae</taxon>
        <taxon>Niveomyces</taxon>
    </lineage>
</organism>
<feature type="compositionally biased region" description="Polar residues" evidence="3">
    <location>
        <begin position="125"/>
        <end position="134"/>
    </location>
</feature>
<feature type="compositionally biased region" description="Low complexity" evidence="3">
    <location>
        <begin position="228"/>
        <end position="237"/>
    </location>
</feature>
<evidence type="ECO:0000259" key="5">
    <source>
        <dbReference type="PROSITE" id="PS50002"/>
    </source>
</evidence>
<feature type="compositionally biased region" description="Gly residues" evidence="3">
    <location>
        <begin position="465"/>
        <end position="474"/>
    </location>
</feature>
<dbReference type="PROSITE" id="PS50002">
    <property type="entry name" value="SH3"/>
    <property type="match status" value="1"/>
</dbReference>
<keyword evidence="4" id="KW-0812">Transmembrane</keyword>
<comment type="caution">
    <text evidence="6">The sequence shown here is derived from an EMBL/GenBank/DDBJ whole genome shotgun (WGS) entry which is preliminary data.</text>
</comment>
<keyword evidence="4" id="KW-0472">Membrane</keyword>
<dbReference type="EMBL" id="AZHD01000001">
    <property type="protein sequence ID" value="OAA67808.1"/>
    <property type="molecule type" value="Genomic_DNA"/>
</dbReference>
<dbReference type="CDD" id="cd12087">
    <property type="entry name" value="TM_EGFR-like"/>
    <property type="match status" value="1"/>
</dbReference>
<feature type="region of interest" description="Disordered" evidence="3">
    <location>
        <begin position="125"/>
        <end position="151"/>
    </location>
</feature>
<dbReference type="SMART" id="SM00326">
    <property type="entry name" value="SH3"/>
    <property type="match status" value="1"/>
</dbReference>
<reference evidence="6 7" key="1">
    <citation type="journal article" date="2016" name="Genome Biol. Evol.">
        <title>Divergent and convergent evolution of fungal pathogenicity.</title>
        <authorList>
            <person name="Shang Y."/>
            <person name="Xiao G."/>
            <person name="Zheng P."/>
            <person name="Cen K."/>
            <person name="Zhan S."/>
            <person name="Wang C."/>
        </authorList>
    </citation>
    <scope>NUCLEOTIDE SEQUENCE [LARGE SCALE GENOMIC DNA]</scope>
    <source>
        <strain evidence="6 7">RCEF 264</strain>
    </source>
</reference>
<feature type="compositionally biased region" description="Low complexity" evidence="3">
    <location>
        <begin position="257"/>
        <end position="266"/>
    </location>
</feature>
<dbReference type="OrthoDB" id="5340910at2759"/>
<sequence length="519" mass="53964">MARFRPLVRPQGLHRRDLWDSFTSAIGDAFDEKHTTTSKKDDTLTTSKTIMKTKTPSGYTGPLTTKTTSKTSPTTAPKAATTSKSAPKTSMTSGTGTTSLPTAIKPTTAATAGTKLTLDTAAQPTTQATLSTTHAAETATGTPPSSSGTSAGAKAGIAIGVLAGIFMVSVLVFYLFRKRQKQAERQRVEDDEKRNSPFAHSAAIGGTVAAAGSTRGGGNYPDRRTSRGAGAQGAAIALQNTPPVRNPSVGASAWERPTTNPDTNNPFDDDAERLNTPSQNSFDHIDSAVGAPSNTSAAVGAVAGSGLLRKASTRKDGLQSLDLTLNPLRSGNLEPVPPSPAGTDYSISSVKPGQSMGPSTSAAAIAAAGGPAVSTVHRVQLDFKPSLEDELELRAGQLIRLLHEYDDGWALCIRLDRSQQGVVPRTCLSTRPVKPRPPPGGVVRDPPVNAKNRSNRQMVPQDGSGPNGPTGRSGGSQISTDRSHTPQDTAGPQPDPGQINSRMRQAGSIGRKPVPGQAY</sequence>
<feature type="domain" description="SH3" evidence="5">
    <location>
        <begin position="372"/>
        <end position="433"/>
    </location>
</feature>
<evidence type="ECO:0000256" key="1">
    <source>
        <dbReference type="ARBA" id="ARBA00022443"/>
    </source>
</evidence>
<feature type="compositionally biased region" description="Basic and acidic residues" evidence="3">
    <location>
        <begin position="184"/>
        <end position="195"/>
    </location>
</feature>
<feature type="region of interest" description="Disordered" evidence="3">
    <location>
        <begin position="426"/>
        <end position="519"/>
    </location>
</feature>
<feature type="compositionally biased region" description="Low complexity" evidence="3">
    <location>
        <begin position="64"/>
        <end position="104"/>
    </location>
</feature>
<dbReference type="Proteomes" id="UP000076874">
    <property type="component" value="Unassembled WGS sequence"/>
</dbReference>
<dbReference type="CDD" id="cd11854">
    <property type="entry name" value="SH3_Fus1p"/>
    <property type="match status" value="1"/>
</dbReference>
<protein>
    <submittedName>
        <fullName evidence="6">SH3 domain protein</fullName>
    </submittedName>
</protein>
<proteinExistence type="predicted"/>
<dbReference type="InterPro" id="IPR035521">
    <property type="entry name" value="Fus1_SH3"/>
</dbReference>
<evidence type="ECO:0000256" key="3">
    <source>
        <dbReference type="SAM" id="MobiDB-lite"/>
    </source>
</evidence>
<feature type="transmembrane region" description="Helical" evidence="4">
    <location>
        <begin position="155"/>
        <end position="176"/>
    </location>
</feature>
<keyword evidence="1 2" id="KW-0728">SH3 domain</keyword>
<feature type="compositionally biased region" description="Polar residues" evidence="3">
    <location>
        <begin position="475"/>
        <end position="490"/>
    </location>
</feature>
<name>A0A167ZQW5_9HYPO</name>
<evidence type="ECO:0000313" key="7">
    <source>
        <dbReference type="Proteomes" id="UP000076874"/>
    </source>
</evidence>
<evidence type="ECO:0000313" key="6">
    <source>
        <dbReference type="EMBL" id="OAA67808.1"/>
    </source>
</evidence>
<evidence type="ECO:0000256" key="4">
    <source>
        <dbReference type="SAM" id="Phobius"/>
    </source>
</evidence>
<feature type="compositionally biased region" description="Low complexity" evidence="3">
    <location>
        <begin position="135"/>
        <end position="151"/>
    </location>
</feature>
<keyword evidence="4" id="KW-1133">Transmembrane helix</keyword>
<accession>A0A167ZQW5</accession>
<dbReference type="SUPFAM" id="SSF50044">
    <property type="entry name" value="SH3-domain"/>
    <property type="match status" value="1"/>
</dbReference>
<dbReference type="Gene3D" id="2.30.30.40">
    <property type="entry name" value="SH3 Domains"/>
    <property type="match status" value="1"/>
</dbReference>